<evidence type="ECO:0000313" key="2">
    <source>
        <dbReference type="EMBL" id="RXI50659.1"/>
    </source>
</evidence>
<organism evidence="2 3">
    <name type="scientific">Clostridium tetani</name>
    <dbReference type="NCBI Taxonomy" id="1513"/>
    <lineage>
        <taxon>Bacteria</taxon>
        <taxon>Bacillati</taxon>
        <taxon>Bacillota</taxon>
        <taxon>Clostridia</taxon>
        <taxon>Eubacteriales</taxon>
        <taxon>Clostridiaceae</taxon>
        <taxon>Clostridium</taxon>
    </lineage>
</organism>
<evidence type="ECO:0000259" key="1">
    <source>
        <dbReference type="Pfam" id="PF06114"/>
    </source>
</evidence>
<protein>
    <recommendedName>
        <fullName evidence="1">IrrE N-terminal-like domain-containing protein</fullName>
    </recommendedName>
</protein>
<dbReference type="Pfam" id="PF06114">
    <property type="entry name" value="Peptidase_M78"/>
    <property type="match status" value="1"/>
</dbReference>
<gene>
    <name evidence="2" type="ORF">DP130_01430</name>
</gene>
<dbReference type="EMBL" id="QMAP01000001">
    <property type="protein sequence ID" value="RXI50659.1"/>
    <property type="molecule type" value="Genomic_DNA"/>
</dbReference>
<reference evidence="2 3" key="1">
    <citation type="submission" date="2018-06" db="EMBL/GenBank/DDBJ databases">
        <title>Genome conservation of Clostridium tetani.</title>
        <authorList>
            <person name="Bruggemann H."/>
            <person name="Popoff M.R."/>
        </authorList>
    </citation>
    <scope>NUCLEOTIDE SEQUENCE [LARGE SCALE GENOMIC DNA]</scope>
    <source>
        <strain evidence="2 3">2017.061</strain>
    </source>
</reference>
<evidence type="ECO:0000313" key="3">
    <source>
        <dbReference type="Proteomes" id="UP000290921"/>
    </source>
</evidence>
<proteinExistence type="predicted"/>
<comment type="caution">
    <text evidence="2">The sequence shown here is derived from an EMBL/GenBank/DDBJ whole genome shotgun (WGS) entry which is preliminary data.</text>
</comment>
<feature type="domain" description="IrrE N-terminal-like" evidence="1">
    <location>
        <begin position="11"/>
        <end position="122"/>
    </location>
</feature>
<name>A0A4Q0VH50_CLOTA</name>
<dbReference type="Proteomes" id="UP000290921">
    <property type="component" value="Unassembled WGS sequence"/>
</dbReference>
<dbReference type="AlphaFoldDB" id="A0A4Q0VH50"/>
<sequence length="152" mass="17792">MSYDTLLDEAFNNDIMVKEIDLKTKDGLCYGNRIAINKNLTTNREKSCILAEELGHFYTTVGDITDQSKIVNLKQEVRARRWSYEKLIGIIDLVNAYNNGARDKYTLADYLNVTEEFLEEAINYYKTKYGLYYEIDNYLIYFEPTLGVMKIF</sequence>
<dbReference type="InterPro" id="IPR010359">
    <property type="entry name" value="IrrE_HExxH"/>
</dbReference>
<accession>A0A4Q0VH50</accession>
<dbReference type="RefSeq" id="WP_129029677.1">
    <property type="nucleotide sequence ID" value="NZ_QMAP01000001.1"/>
</dbReference>